<evidence type="ECO:0000313" key="1">
    <source>
        <dbReference type="EMBL" id="MCY1714977.1"/>
    </source>
</evidence>
<proteinExistence type="predicted"/>
<gene>
    <name evidence="1" type="ORF">OUY18_12010</name>
</gene>
<comment type="caution">
    <text evidence="1">The sequence shown here is derived from an EMBL/GenBank/DDBJ whole genome shotgun (WGS) entry which is preliminary data.</text>
</comment>
<organism evidence="1 2">
    <name type="scientific">Caproiciproducens galactitolivorans</name>
    <dbReference type="NCBI Taxonomy" id="642589"/>
    <lineage>
        <taxon>Bacteria</taxon>
        <taxon>Bacillati</taxon>
        <taxon>Bacillota</taxon>
        <taxon>Clostridia</taxon>
        <taxon>Eubacteriales</taxon>
        <taxon>Acutalibacteraceae</taxon>
        <taxon>Caproiciproducens</taxon>
    </lineage>
</organism>
<dbReference type="EMBL" id="JAPOHA010000013">
    <property type="protein sequence ID" value="MCY1714977.1"/>
    <property type="molecule type" value="Genomic_DNA"/>
</dbReference>
<sequence>MGKKDTLIEFGHAFETISDLRPACGSPGCRRLWFKEKGLCVKRKAAGKPEHPETRLIKMVTPAARTQGIKKRCTWIFESIHIQRYLHNANFENTPVQNRKQEV</sequence>
<dbReference type="Proteomes" id="UP001082703">
    <property type="component" value="Unassembled WGS sequence"/>
</dbReference>
<reference evidence="1 2" key="1">
    <citation type="submission" date="2022-11" db="EMBL/GenBank/DDBJ databases">
        <authorList>
            <person name="Caiyu Z."/>
        </authorList>
    </citation>
    <scope>NUCLEOTIDE SEQUENCE [LARGE SCALE GENOMIC DNA]</scope>
    <source>
        <strain evidence="1 2">YR-4</strain>
    </source>
</reference>
<name>A0ABT4BVR4_9FIRM</name>
<dbReference type="RefSeq" id="WP_268059036.1">
    <property type="nucleotide sequence ID" value="NZ_JAPOHA010000013.1"/>
</dbReference>
<protein>
    <submittedName>
        <fullName evidence="1">Uncharacterized protein</fullName>
    </submittedName>
</protein>
<accession>A0ABT4BVR4</accession>
<evidence type="ECO:0000313" key="2">
    <source>
        <dbReference type="Proteomes" id="UP001082703"/>
    </source>
</evidence>
<keyword evidence="2" id="KW-1185">Reference proteome</keyword>